<keyword evidence="1" id="KW-0732">Signal</keyword>
<gene>
    <name evidence="2" type="ORF">B4O97_15300</name>
</gene>
<proteinExistence type="predicted"/>
<dbReference type="AlphaFoldDB" id="A0A1Y1RUR4"/>
<dbReference type="RefSeq" id="WP_083052157.1">
    <property type="nucleotide sequence ID" value="NZ_MWQY01000019.1"/>
</dbReference>
<dbReference type="Proteomes" id="UP000192343">
    <property type="component" value="Unassembled WGS sequence"/>
</dbReference>
<feature type="chain" id="PRO_5011988029" description="DUF5723 domain-containing protein" evidence="1">
    <location>
        <begin position="20"/>
        <end position="441"/>
    </location>
</feature>
<organism evidence="2 3">
    <name type="scientific">Marispirochaeta aestuarii</name>
    <dbReference type="NCBI Taxonomy" id="1963862"/>
    <lineage>
        <taxon>Bacteria</taxon>
        <taxon>Pseudomonadati</taxon>
        <taxon>Spirochaetota</taxon>
        <taxon>Spirochaetia</taxon>
        <taxon>Spirochaetales</taxon>
        <taxon>Spirochaetaceae</taxon>
        <taxon>Marispirochaeta</taxon>
    </lineage>
</organism>
<protein>
    <recommendedName>
        <fullName evidence="4">DUF5723 domain-containing protein</fullName>
    </recommendedName>
</protein>
<evidence type="ECO:0000313" key="2">
    <source>
        <dbReference type="EMBL" id="ORC32818.1"/>
    </source>
</evidence>
<dbReference type="STRING" id="1963862.B4O97_15300"/>
<feature type="signal peptide" evidence="1">
    <location>
        <begin position="1"/>
        <end position="19"/>
    </location>
</feature>
<comment type="caution">
    <text evidence="2">The sequence shown here is derived from an EMBL/GenBank/DDBJ whole genome shotgun (WGS) entry which is preliminary data.</text>
</comment>
<accession>A0A1Y1RUR4</accession>
<evidence type="ECO:0008006" key="4">
    <source>
        <dbReference type="Google" id="ProtNLM"/>
    </source>
</evidence>
<evidence type="ECO:0000256" key="1">
    <source>
        <dbReference type="SAM" id="SignalP"/>
    </source>
</evidence>
<evidence type="ECO:0000313" key="3">
    <source>
        <dbReference type="Proteomes" id="UP000192343"/>
    </source>
</evidence>
<reference evidence="2 3" key="1">
    <citation type="submission" date="2017-03" db="EMBL/GenBank/DDBJ databases">
        <title>Draft Genome sequence of Marispirochaeta sp. strain JC444.</title>
        <authorList>
            <person name="Shivani Y."/>
            <person name="Subhash Y."/>
            <person name="Sasikala C."/>
            <person name="Ramana C."/>
        </authorList>
    </citation>
    <scope>NUCLEOTIDE SEQUENCE [LARGE SCALE GENOMIC DNA]</scope>
    <source>
        <strain evidence="2 3">JC444</strain>
    </source>
</reference>
<sequence>MKFRSFFGMLICLCSPLAAEDSSVHVQIAGRYEEPGEAAGRITADYRRLSAGLVAVREKEGGYSFSGGLALPWAALGSLTVRGPLQELIKPGAQTASSAKYSDAPSFSLQRSWSPASREALVLGLPGIIQFSMLEGEGKLPELGIEAEFAPFPWLRLAGVGSFSEIPEDPDDEWIQREGVPVEGELLLGGLRLILKGEHAGLSCFAGASLHRVQPAGGYLRGSLLYDSSLLSTRFALSCLDRNYRSPRNRLSPYNLSSAFDLLILPVYPVKGLVRSSVRLDHPPLSGAEPADLRFSLEGGAAWVFTAFSGEITRDLLVKRDEGLYTWEESMSGNLAFSLPWTFAAWRTRLCAGGTYLVSYDVLEEARAGFSLRRLPLDLSFISGISREKESCEPPEESFFFMKADLALIFDDWETGAGFSMGESGFSFSISGGRSFRFGGM</sequence>
<keyword evidence="3" id="KW-1185">Reference proteome</keyword>
<name>A0A1Y1RUR4_9SPIO</name>
<dbReference type="EMBL" id="MWQY01000019">
    <property type="protein sequence ID" value="ORC32818.1"/>
    <property type="molecule type" value="Genomic_DNA"/>
</dbReference>